<dbReference type="AlphaFoldDB" id="A0A0C9W0A2"/>
<reference evidence="1 2" key="1">
    <citation type="submission" date="2014-04" db="EMBL/GenBank/DDBJ databases">
        <title>Evolutionary Origins and Diversification of the Mycorrhizal Mutualists.</title>
        <authorList>
            <consortium name="DOE Joint Genome Institute"/>
            <consortium name="Mycorrhizal Genomics Consortium"/>
            <person name="Kohler A."/>
            <person name="Kuo A."/>
            <person name="Nagy L.G."/>
            <person name="Floudas D."/>
            <person name="Copeland A."/>
            <person name="Barry K.W."/>
            <person name="Cichocki N."/>
            <person name="Veneault-Fourrey C."/>
            <person name="LaButti K."/>
            <person name="Lindquist E.A."/>
            <person name="Lipzen A."/>
            <person name="Lundell T."/>
            <person name="Morin E."/>
            <person name="Murat C."/>
            <person name="Riley R."/>
            <person name="Ohm R."/>
            <person name="Sun H."/>
            <person name="Tunlid A."/>
            <person name="Henrissat B."/>
            <person name="Grigoriev I.V."/>
            <person name="Hibbett D.S."/>
            <person name="Martin F."/>
        </authorList>
    </citation>
    <scope>NUCLEOTIDE SEQUENCE [LARGE SCALE GENOMIC DNA]</scope>
    <source>
        <strain evidence="1 2">MD-312</strain>
    </source>
</reference>
<sequence length="130" mass="14229">MAYLEVAPICLRWFTAYPVPSSPARIISTLSLLQVSCSAIHSLTISCSSAPAPAHRHKFKLTASRSPGVQSAVFNPKVIYDLDVIAYSSHVLVFGNLATFDVNMSDHGPPTSQYVWRVTLTRVYAADVDF</sequence>
<name>A0A0C9W0A2_9AGAM</name>
<evidence type="ECO:0000313" key="1">
    <source>
        <dbReference type="EMBL" id="KIJ64150.1"/>
    </source>
</evidence>
<protein>
    <submittedName>
        <fullName evidence="1">Uncharacterized protein</fullName>
    </submittedName>
</protein>
<gene>
    <name evidence="1" type="ORF">HYDPIDRAFT_29040</name>
</gene>
<dbReference type="OrthoDB" id="10252740at2759"/>
<dbReference type="Proteomes" id="UP000053820">
    <property type="component" value="Unassembled WGS sequence"/>
</dbReference>
<dbReference type="EMBL" id="KN839848">
    <property type="protein sequence ID" value="KIJ64150.1"/>
    <property type="molecule type" value="Genomic_DNA"/>
</dbReference>
<accession>A0A0C9W0A2</accession>
<organism evidence="1 2">
    <name type="scientific">Hydnomerulius pinastri MD-312</name>
    <dbReference type="NCBI Taxonomy" id="994086"/>
    <lineage>
        <taxon>Eukaryota</taxon>
        <taxon>Fungi</taxon>
        <taxon>Dikarya</taxon>
        <taxon>Basidiomycota</taxon>
        <taxon>Agaricomycotina</taxon>
        <taxon>Agaricomycetes</taxon>
        <taxon>Agaricomycetidae</taxon>
        <taxon>Boletales</taxon>
        <taxon>Boletales incertae sedis</taxon>
        <taxon>Leucogyrophana</taxon>
    </lineage>
</organism>
<keyword evidence="2" id="KW-1185">Reference proteome</keyword>
<evidence type="ECO:0000313" key="2">
    <source>
        <dbReference type="Proteomes" id="UP000053820"/>
    </source>
</evidence>
<dbReference type="HOGENOM" id="CLU_1938447_0_0_1"/>
<proteinExistence type="predicted"/>